<evidence type="ECO:0000313" key="2">
    <source>
        <dbReference type="EMBL" id="EIP85571.1"/>
    </source>
</evidence>
<proteinExistence type="predicted"/>
<reference evidence="3" key="1">
    <citation type="journal article" date="2012" name="J. Bacteriol.">
        <title>Revised Genome Sequence of Burkholderia thailandensis MSMB43 with Improved Annotation.</title>
        <authorList>
            <person name="Zhuo Y."/>
            <person name="Liu L."/>
            <person name="Wang Q."/>
            <person name="Liu X."/>
            <person name="Ren B."/>
            <person name="Liu M."/>
            <person name="Ni P."/>
            <person name="Cheng Y.Q."/>
            <person name="Zhang L."/>
        </authorList>
    </citation>
    <scope>NUCLEOTIDE SEQUENCE [LARGE SCALE GENOMIC DNA]</scope>
    <source>
        <strain evidence="3">MSMB43</strain>
    </source>
</reference>
<dbReference type="InterPro" id="IPR050855">
    <property type="entry name" value="NDM-1-like"/>
</dbReference>
<dbReference type="SMART" id="SM00849">
    <property type="entry name" value="Lactamase_B"/>
    <property type="match status" value="1"/>
</dbReference>
<sequence length="310" mass="34151">MRALSELKEPNDMQHSTPGWIDSQLAIVGTEDVPLYVVVNDEAATLVEGGLSGMTELVWRQLHALLSDYGGIRHLRYWLITHSHYDHCSLLGTLAPRMPWLHIVGSPDTADALQSPSACRTIRMLDAQASVAWEPVAEAELADLSDIPLYPLNPGRALDIGEGMRMRAIALPGHSACLLGYHCPQLDLLFVSDALGEYHAPTQWLPLVFQDLPAYRRSLDAIEQQHASRIALGHYGVVGGGVARHAVRHARDGLAARSDEARAARGDTNATRALARQWTERYAARSAKVVPRALHLKSMERMIDLFQRAA</sequence>
<dbReference type="SUPFAM" id="SSF56281">
    <property type="entry name" value="Metallo-hydrolase/oxidoreductase"/>
    <property type="match status" value="1"/>
</dbReference>
<organism evidence="2 3">
    <name type="scientific">Burkholderia humptydooensis MSMB43</name>
    <dbReference type="NCBI Taxonomy" id="441157"/>
    <lineage>
        <taxon>Bacteria</taxon>
        <taxon>Pseudomonadati</taxon>
        <taxon>Pseudomonadota</taxon>
        <taxon>Betaproteobacteria</taxon>
        <taxon>Burkholderiales</taxon>
        <taxon>Burkholderiaceae</taxon>
        <taxon>Burkholderia</taxon>
        <taxon>pseudomallei group</taxon>
    </lineage>
</organism>
<dbReference type="InterPro" id="IPR036866">
    <property type="entry name" value="RibonucZ/Hydroxyglut_hydro"/>
</dbReference>
<dbReference type="PANTHER" id="PTHR42951">
    <property type="entry name" value="METALLO-BETA-LACTAMASE DOMAIN-CONTAINING"/>
    <property type="match status" value="1"/>
</dbReference>
<accession>A0ABN0FZW8</accession>
<name>A0ABN0FZW8_9BURK</name>
<dbReference type="Proteomes" id="UP000004682">
    <property type="component" value="Unassembled WGS sequence"/>
</dbReference>
<gene>
    <name evidence="2" type="ORF">A33K_17629</name>
</gene>
<feature type="domain" description="Metallo-beta-lactamase" evidence="1">
    <location>
        <begin position="32"/>
        <end position="234"/>
    </location>
</feature>
<dbReference type="PANTHER" id="PTHR42951:SF17">
    <property type="entry name" value="METALLO-BETA-LACTAMASE DOMAIN-CONTAINING PROTEIN"/>
    <property type="match status" value="1"/>
</dbReference>
<keyword evidence="3" id="KW-1185">Reference proteome</keyword>
<dbReference type="Pfam" id="PF00753">
    <property type="entry name" value="Lactamase_B"/>
    <property type="match status" value="1"/>
</dbReference>
<evidence type="ECO:0000259" key="1">
    <source>
        <dbReference type="SMART" id="SM00849"/>
    </source>
</evidence>
<dbReference type="EMBL" id="JH692066">
    <property type="protein sequence ID" value="EIP85571.1"/>
    <property type="molecule type" value="Genomic_DNA"/>
</dbReference>
<dbReference type="InterPro" id="IPR001279">
    <property type="entry name" value="Metallo-B-lactamas"/>
</dbReference>
<protein>
    <submittedName>
        <fullName evidence="2">Metallo-beta-lactamase domain-containing protein</fullName>
    </submittedName>
</protein>
<dbReference type="Gene3D" id="3.60.15.10">
    <property type="entry name" value="Ribonuclease Z/Hydroxyacylglutathione hydrolase-like"/>
    <property type="match status" value="1"/>
</dbReference>
<evidence type="ECO:0000313" key="3">
    <source>
        <dbReference type="Proteomes" id="UP000004682"/>
    </source>
</evidence>